<dbReference type="AlphaFoldDB" id="A0A8S2YLS9"/>
<evidence type="ECO:0000313" key="1">
    <source>
        <dbReference type="EMBL" id="CAF4562776.1"/>
    </source>
</evidence>
<name>A0A8S2YLS9_9BILA</name>
<evidence type="ECO:0000313" key="3">
    <source>
        <dbReference type="EMBL" id="CAF4772807.1"/>
    </source>
</evidence>
<dbReference type="EMBL" id="CAJOBJ010143271">
    <property type="protein sequence ID" value="CAF4772807.1"/>
    <property type="molecule type" value="Genomic_DNA"/>
</dbReference>
<dbReference type="Proteomes" id="UP000681967">
    <property type="component" value="Unassembled WGS sequence"/>
</dbReference>
<dbReference type="Proteomes" id="UP000681720">
    <property type="component" value="Unassembled WGS sequence"/>
</dbReference>
<reference evidence="1" key="1">
    <citation type="submission" date="2021-02" db="EMBL/GenBank/DDBJ databases">
        <authorList>
            <person name="Nowell W R."/>
        </authorList>
    </citation>
    <scope>NUCLEOTIDE SEQUENCE</scope>
</reference>
<dbReference type="EMBL" id="CAJOBH010090494">
    <property type="protein sequence ID" value="CAF4562776.1"/>
    <property type="molecule type" value="Genomic_DNA"/>
</dbReference>
<sequence length="30" mass="3263">PNQVCLIDILDAAVPTVIEKITPSLTLQEK</sequence>
<feature type="non-terminal residue" evidence="1">
    <location>
        <position position="1"/>
    </location>
</feature>
<comment type="caution">
    <text evidence="1">The sequence shown here is derived from an EMBL/GenBank/DDBJ whole genome shotgun (WGS) entry which is preliminary data.</text>
</comment>
<protein>
    <submittedName>
        <fullName evidence="1">Uncharacterized protein</fullName>
    </submittedName>
</protein>
<evidence type="ECO:0000313" key="4">
    <source>
        <dbReference type="Proteomes" id="UP000681967"/>
    </source>
</evidence>
<dbReference type="Proteomes" id="UP000676336">
    <property type="component" value="Unassembled WGS sequence"/>
</dbReference>
<accession>A0A8S2YLS9</accession>
<gene>
    <name evidence="1" type="ORF">BYL167_LOCUS38580</name>
    <name evidence="3" type="ORF">GIL414_LOCUS46012</name>
    <name evidence="2" type="ORF">SMN809_LOCUS44285</name>
</gene>
<organism evidence="1 4">
    <name type="scientific">Rotaria magnacalcarata</name>
    <dbReference type="NCBI Taxonomy" id="392030"/>
    <lineage>
        <taxon>Eukaryota</taxon>
        <taxon>Metazoa</taxon>
        <taxon>Spiralia</taxon>
        <taxon>Gnathifera</taxon>
        <taxon>Rotifera</taxon>
        <taxon>Eurotatoria</taxon>
        <taxon>Bdelloidea</taxon>
        <taxon>Philodinida</taxon>
        <taxon>Philodinidae</taxon>
        <taxon>Rotaria</taxon>
    </lineage>
</organism>
<dbReference type="EMBL" id="CAJOBI010132499">
    <property type="protein sequence ID" value="CAF4731435.1"/>
    <property type="molecule type" value="Genomic_DNA"/>
</dbReference>
<evidence type="ECO:0000313" key="2">
    <source>
        <dbReference type="EMBL" id="CAF4731435.1"/>
    </source>
</evidence>
<proteinExistence type="predicted"/>
<feature type="non-terminal residue" evidence="1">
    <location>
        <position position="30"/>
    </location>
</feature>